<dbReference type="InterPro" id="IPR044203">
    <property type="entry name" value="GlbO/GLB3-like"/>
</dbReference>
<dbReference type="AlphaFoldDB" id="A0AAD2G2F2"/>
<dbReference type="PANTHER" id="PTHR47366:SF1">
    <property type="entry name" value="TWO-ON-TWO HEMOGLOBIN-3"/>
    <property type="match status" value="1"/>
</dbReference>
<gene>
    <name evidence="6" type="ORF">CYCCA115_LOCUS18684</name>
</gene>
<protein>
    <recommendedName>
        <fullName evidence="8">Globin</fullName>
    </recommendedName>
</protein>
<reference evidence="6" key="1">
    <citation type="submission" date="2023-08" db="EMBL/GenBank/DDBJ databases">
        <authorList>
            <person name="Audoor S."/>
            <person name="Bilcke G."/>
        </authorList>
    </citation>
    <scope>NUCLEOTIDE SEQUENCE</scope>
</reference>
<organism evidence="6 7">
    <name type="scientific">Cylindrotheca closterium</name>
    <dbReference type="NCBI Taxonomy" id="2856"/>
    <lineage>
        <taxon>Eukaryota</taxon>
        <taxon>Sar</taxon>
        <taxon>Stramenopiles</taxon>
        <taxon>Ochrophyta</taxon>
        <taxon>Bacillariophyta</taxon>
        <taxon>Bacillariophyceae</taxon>
        <taxon>Bacillariophycidae</taxon>
        <taxon>Bacillariales</taxon>
        <taxon>Bacillariaceae</taxon>
        <taxon>Cylindrotheca</taxon>
    </lineage>
</organism>
<evidence type="ECO:0000256" key="3">
    <source>
        <dbReference type="ARBA" id="ARBA00022723"/>
    </source>
</evidence>
<dbReference type="SUPFAM" id="SSF46458">
    <property type="entry name" value="Globin-like"/>
    <property type="match status" value="1"/>
</dbReference>
<keyword evidence="4" id="KW-0408">Iron</keyword>
<dbReference type="PANTHER" id="PTHR47366">
    <property type="entry name" value="TWO-ON-TWO HEMOGLOBIN-3"/>
    <property type="match status" value="1"/>
</dbReference>
<comment type="caution">
    <text evidence="6">The sequence shown here is derived from an EMBL/GenBank/DDBJ whole genome shotgun (WGS) entry which is preliminary data.</text>
</comment>
<dbReference type="InterPro" id="IPR001486">
    <property type="entry name" value="Hemoglobin_trunc"/>
</dbReference>
<dbReference type="Proteomes" id="UP001295423">
    <property type="component" value="Unassembled WGS sequence"/>
</dbReference>
<proteinExistence type="inferred from homology"/>
<dbReference type="GO" id="GO:0005344">
    <property type="term" value="F:oxygen carrier activity"/>
    <property type="evidence" value="ECO:0007669"/>
    <property type="project" value="InterPro"/>
</dbReference>
<name>A0AAD2G2F2_9STRA</name>
<accession>A0AAD2G2F2</accession>
<dbReference type="Gene3D" id="1.10.490.10">
    <property type="entry name" value="Globins"/>
    <property type="match status" value="1"/>
</dbReference>
<evidence type="ECO:0000256" key="5">
    <source>
        <dbReference type="ARBA" id="ARBA00034496"/>
    </source>
</evidence>
<dbReference type="GO" id="GO:0020037">
    <property type="term" value="F:heme binding"/>
    <property type="evidence" value="ECO:0007669"/>
    <property type="project" value="InterPro"/>
</dbReference>
<keyword evidence="3" id="KW-0479">Metal-binding</keyword>
<dbReference type="GO" id="GO:0046872">
    <property type="term" value="F:metal ion binding"/>
    <property type="evidence" value="ECO:0007669"/>
    <property type="project" value="UniProtKB-KW"/>
</dbReference>
<evidence type="ECO:0000256" key="1">
    <source>
        <dbReference type="ARBA" id="ARBA00022448"/>
    </source>
</evidence>
<dbReference type="InterPro" id="IPR012292">
    <property type="entry name" value="Globin/Proto"/>
</dbReference>
<keyword evidence="7" id="KW-1185">Reference proteome</keyword>
<keyword evidence="2" id="KW-0349">Heme</keyword>
<comment type="similarity">
    <text evidence="5">Belongs to the truncated hemoglobin family. Group II subfamily.</text>
</comment>
<evidence type="ECO:0000256" key="2">
    <source>
        <dbReference type="ARBA" id="ARBA00022617"/>
    </source>
</evidence>
<evidence type="ECO:0008006" key="8">
    <source>
        <dbReference type="Google" id="ProtNLM"/>
    </source>
</evidence>
<sequence length="175" mass="20049">MSKYELQAEALQASGISVEKSQEAINLAPSIFDRLGIDGFQELSTLFYNRVFDDDDPRFKSIFSSSTKLEAIENQYRFFVQTFGGPDLYRQTKGKYTRLVGRHANYSIGKQAAHRWVEHMEAAMEEHSVLSKDEEARKCLVDYFKYTAQYIVVASKFMRSDQLSGGTSVDKGRVW</sequence>
<dbReference type="EMBL" id="CAKOGP040002058">
    <property type="protein sequence ID" value="CAJ1960344.1"/>
    <property type="molecule type" value="Genomic_DNA"/>
</dbReference>
<evidence type="ECO:0000313" key="7">
    <source>
        <dbReference type="Proteomes" id="UP001295423"/>
    </source>
</evidence>
<dbReference type="InterPro" id="IPR009050">
    <property type="entry name" value="Globin-like_sf"/>
</dbReference>
<dbReference type="Pfam" id="PF01152">
    <property type="entry name" value="Bac_globin"/>
    <property type="match status" value="1"/>
</dbReference>
<dbReference type="GO" id="GO:0019825">
    <property type="term" value="F:oxygen binding"/>
    <property type="evidence" value="ECO:0007669"/>
    <property type="project" value="InterPro"/>
</dbReference>
<evidence type="ECO:0000256" key="4">
    <source>
        <dbReference type="ARBA" id="ARBA00023004"/>
    </source>
</evidence>
<keyword evidence="1" id="KW-0813">Transport</keyword>
<evidence type="ECO:0000313" key="6">
    <source>
        <dbReference type="EMBL" id="CAJ1960344.1"/>
    </source>
</evidence>